<evidence type="ECO:0000313" key="2">
    <source>
        <dbReference type="Proteomes" id="UP000314294"/>
    </source>
</evidence>
<dbReference type="Proteomes" id="UP000314294">
    <property type="component" value="Unassembled WGS sequence"/>
</dbReference>
<gene>
    <name evidence="1" type="ORF">EYF80_045803</name>
</gene>
<dbReference type="EMBL" id="SRLO01000930">
    <property type="protein sequence ID" value="TNN44009.1"/>
    <property type="molecule type" value="Genomic_DNA"/>
</dbReference>
<comment type="caution">
    <text evidence="1">The sequence shown here is derived from an EMBL/GenBank/DDBJ whole genome shotgun (WGS) entry which is preliminary data.</text>
</comment>
<name>A0A4Z2FS71_9TELE</name>
<proteinExistence type="predicted"/>
<evidence type="ECO:0000313" key="1">
    <source>
        <dbReference type="EMBL" id="TNN44009.1"/>
    </source>
</evidence>
<protein>
    <submittedName>
        <fullName evidence="1">Uncharacterized protein</fullName>
    </submittedName>
</protein>
<dbReference type="AlphaFoldDB" id="A0A4Z2FS71"/>
<accession>A0A4Z2FS71</accession>
<organism evidence="1 2">
    <name type="scientific">Liparis tanakae</name>
    <name type="common">Tanaka's snailfish</name>
    <dbReference type="NCBI Taxonomy" id="230148"/>
    <lineage>
        <taxon>Eukaryota</taxon>
        <taxon>Metazoa</taxon>
        <taxon>Chordata</taxon>
        <taxon>Craniata</taxon>
        <taxon>Vertebrata</taxon>
        <taxon>Euteleostomi</taxon>
        <taxon>Actinopterygii</taxon>
        <taxon>Neopterygii</taxon>
        <taxon>Teleostei</taxon>
        <taxon>Neoteleostei</taxon>
        <taxon>Acanthomorphata</taxon>
        <taxon>Eupercaria</taxon>
        <taxon>Perciformes</taxon>
        <taxon>Cottioidei</taxon>
        <taxon>Cottales</taxon>
        <taxon>Liparidae</taxon>
        <taxon>Liparis</taxon>
    </lineage>
</organism>
<reference evidence="1 2" key="1">
    <citation type="submission" date="2019-03" db="EMBL/GenBank/DDBJ databases">
        <title>First draft genome of Liparis tanakae, snailfish: a comprehensive survey of snailfish specific genes.</title>
        <authorList>
            <person name="Kim W."/>
            <person name="Song I."/>
            <person name="Jeong J.-H."/>
            <person name="Kim D."/>
            <person name="Kim S."/>
            <person name="Ryu S."/>
            <person name="Song J.Y."/>
            <person name="Lee S.K."/>
        </authorList>
    </citation>
    <scope>NUCLEOTIDE SEQUENCE [LARGE SCALE GENOMIC DNA]</scope>
    <source>
        <tissue evidence="1">Muscle</tissue>
    </source>
</reference>
<keyword evidence="2" id="KW-1185">Reference proteome</keyword>
<sequence>MFLEKRTSYCKPFAEQFRRAVNNPSRFNKRRLRDAAHNPLHSPALSVHPSFPLREASARTPVTLICGESSVGLSPGVAALFPASRA</sequence>